<dbReference type="Proteomes" id="UP000231056">
    <property type="component" value="Unassembled WGS sequence"/>
</dbReference>
<sequence>MIMKIIRAIVNSASYIFFIILAIAAFFSITANSSLLGNYKSYVIQSGSMENTIMTGDIILIKSMQQYNKYDVITFKEGGDRIVTHRIIQVNEGEAAKSDFITKGDANRSIDNDTVRQEQILGKVMFVVPKVGFLVAFAKSPFGLIILILIPSALLIIDRLIKMSQTT</sequence>
<proteinExistence type="predicted"/>
<keyword evidence="4 6" id="KW-0472">Membrane</keyword>
<evidence type="ECO:0000256" key="5">
    <source>
        <dbReference type="NCBIfam" id="TIGR02228"/>
    </source>
</evidence>
<evidence type="ECO:0000256" key="3">
    <source>
        <dbReference type="ARBA" id="ARBA00022989"/>
    </source>
</evidence>
<dbReference type="GO" id="GO:0009003">
    <property type="term" value="F:signal peptidase activity"/>
    <property type="evidence" value="ECO:0007669"/>
    <property type="project" value="UniProtKB-EC"/>
</dbReference>
<dbReference type="InterPro" id="IPR036286">
    <property type="entry name" value="LexA/Signal_pep-like_sf"/>
</dbReference>
<dbReference type="NCBIfam" id="TIGR02228">
    <property type="entry name" value="sigpep_I_arch"/>
    <property type="match status" value="1"/>
</dbReference>
<dbReference type="AlphaFoldDB" id="A0A2M6IUI1"/>
<evidence type="ECO:0000256" key="1">
    <source>
        <dbReference type="ARBA" id="ARBA00004370"/>
    </source>
</evidence>
<evidence type="ECO:0000256" key="2">
    <source>
        <dbReference type="ARBA" id="ARBA00022692"/>
    </source>
</evidence>
<reference evidence="8 9" key="1">
    <citation type="submission" date="2017-09" db="EMBL/GenBank/DDBJ databases">
        <title>Depth-based differentiation of microbial function through sediment-hosted aquifers and enrichment of novel symbionts in the deep terrestrial subsurface.</title>
        <authorList>
            <person name="Probst A.J."/>
            <person name="Ladd B."/>
            <person name="Jarett J.K."/>
            <person name="Geller-Mcgrath D.E."/>
            <person name="Sieber C.M."/>
            <person name="Emerson J.B."/>
            <person name="Anantharaman K."/>
            <person name="Thomas B.C."/>
            <person name="Malmstrom R."/>
            <person name="Stieglmeier M."/>
            <person name="Klingl A."/>
            <person name="Woyke T."/>
            <person name="Ryan C.M."/>
            <person name="Banfield J.F."/>
        </authorList>
    </citation>
    <scope>NUCLEOTIDE SEQUENCE [LARGE SCALE GENOMIC DNA]</scope>
    <source>
        <strain evidence="8">CG11_big_fil_rev_8_21_14_0_20_36_8</strain>
    </source>
</reference>
<dbReference type="EC" id="3.4.21.89" evidence="5"/>
<evidence type="ECO:0000259" key="7">
    <source>
        <dbReference type="Pfam" id="PF10502"/>
    </source>
</evidence>
<dbReference type="Pfam" id="PF10502">
    <property type="entry name" value="Peptidase_S26"/>
    <property type="match status" value="1"/>
</dbReference>
<feature type="transmembrane region" description="Helical" evidence="6">
    <location>
        <begin position="131"/>
        <end position="157"/>
    </location>
</feature>
<keyword evidence="3 6" id="KW-1133">Transmembrane helix</keyword>
<accession>A0A2M6IUI1</accession>
<gene>
    <name evidence="8" type="ORF">COV58_02545</name>
</gene>
<protein>
    <recommendedName>
        <fullName evidence="5">Signal peptidase I</fullName>
        <ecNumber evidence="5">3.4.21.89</ecNumber>
    </recommendedName>
</protein>
<organism evidence="8 9">
    <name type="scientific">Candidatus Roizmanbacteria bacterium CG11_big_fil_rev_8_21_14_0_20_36_8</name>
    <dbReference type="NCBI Taxonomy" id="1974856"/>
    <lineage>
        <taxon>Bacteria</taxon>
        <taxon>Candidatus Roizmaniibacteriota</taxon>
    </lineage>
</organism>
<feature type="transmembrane region" description="Helical" evidence="6">
    <location>
        <begin position="12"/>
        <end position="31"/>
    </location>
</feature>
<dbReference type="CDD" id="cd06530">
    <property type="entry name" value="S26_SPase_I"/>
    <property type="match status" value="1"/>
</dbReference>
<dbReference type="EMBL" id="PCVM01000059">
    <property type="protein sequence ID" value="PIQ73445.1"/>
    <property type="molecule type" value="Genomic_DNA"/>
</dbReference>
<dbReference type="GO" id="GO:0004252">
    <property type="term" value="F:serine-type endopeptidase activity"/>
    <property type="evidence" value="ECO:0007669"/>
    <property type="project" value="UniProtKB-UniRule"/>
</dbReference>
<comment type="subcellular location">
    <subcellularLocation>
        <location evidence="1">Membrane</location>
    </subcellularLocation>
</comment>
<feature type="domain" description="Peptidase S26" evidence="7">
    <location>
        <begin position="19"/>
        <end position="79"/>
    </location>
</feature>
<dbReference type="PANTHER" id="PTHR10806">
    <property type="entry name" value="SIGNAL PEPTIDASE COMPLEX CATALYTIC SUBUNIT SEC11"/>
    <property type="match status" value="1"/>
</dbReference>
<dbReference type="InterPro" id="IPR001733">
    <property type="entry name" value="Peptidase_S26B"/>
</dbReference>
<comment type="caution">
    <text evidence="8">The sequence shown here is derived from an EMBL/GenBank/DDBJ whole genome shotgun (WGS) entry which is preliminary data.</text>
</comment>
<dbReference type="Gene3D" id="2.10.109.10">
    <property type="entry name" value="Umud Fragment, subunit A"/>
    <property type="match status" value="1"/>
</dbReference>
<dbReference type="GO" id="GO:0016020">
    <property type="term" value="C:membrane"/>
    <property type="evidence" value="ECO:0007669"/>
    <property type="project" value="UniProtKB-SubCell"/>
</dbReference>
<dbReference type="SUPFAM" id="SSF51306">
    <property type="entry name" value="LexA/Signal peptidase"/>
    <property type="match status" value="1"/>
</dbReference>
<evidence type="ECO:0000256" key="4">
    <source>
        <dbReference type="ARBA" id="ARBA00023136"/>
    </source>
</evidence>
<evidence type="ECO:0000313" key="8">
    <source>
        <dbReference type="EMBL" id="PIQ73445.1"/>
    </source>
</evidence>
<evidence type="ECO:0000313" key="9">
    <source>
        <dbReference type="Proteomes" id="UP000231056"/>
    </source>
</evidence>
<evidence type="ECO:0000256" key="6">
    <source>
        <dbReference type="SAM" id="Phobius"/>
    </source>
</evidence>
<dbReference type="InterPro" id="IPR019533">
    <property type="entry name" value="Peptidase_S26"/>
</dbReference>
<keyword evidence="2 6" id="KW-0812">Transmembrane</keyword>
<name>A0A2M6IUI1_9BACT</name>
<dbReference type="GO" id="GO:0006465">
    <property type="term" value="P:signal peptide processing"/>
    <property type="evidence" value="ECO:0007669"/>
    <property type="project" value="UniProtKB-UniRule"/>
</dbReference>
<dbReference type="PANTHER" id="PTHR10806:SF6">
    <property type="entry name" value="SIGNAL PEPTIDASE COMPLEX CATALYTIC SUBUNIT SEC11"/>
    <property type="match status" value="1"/>
</dbReference>